<dbReference type="STRING" id="1364.LP2241_50306"/>
<evidence type="ECO:0000313" key="1">
    <source>
        <dbReference type="EMBL" id="CEN29113.1"/>
    </source>
</evidence>
<evidence type="ECO:0000313" key="2">
    <source>
        <dbReference type="Proteomes" id="UP000033166"/>
    </source>
</evidence>
<dbReference type="Proteomes" id="UP000033166">
    <property type="component" value="Chromosome I"/>
</dbReference>
<dbReference type="RefSeq" id="WP_047916123.1">
    <property type="nucleotide sequence ID" value="NZ_LN774769.1"/>
</dbReference>
<organism evidence="1 2">
    <name type="scientific">Pseudolactococcus piscium MKFS47</name>
    <dbReference type="NCBI Taxonomy" id="297352"/>
    <lineage>
        <taxon>Bacteria</taxon>
        <taxon>Bacillati</taxon>
        <taxon>Bacillota</taxon>
        <taxon>Bacilli</taxon>
        <taxon>Lactobacillales</taxon>
        <taxon>Streptococcaceae</taxon>
        <taxon>Pseudolactococcus</taxon>
    </lineage>
</organism>
<dbReference type="HOGENOM" id="CLU_198967_0_0_9"/>
<dbReference type="KEGG" id="lpk:LACPI_1913"/>
<accession>A0A0D6DZB4</accession>
<protein>
    <submittedName>
        <fullName evidence="1">Uncharacterized protein</fullName>
    </submittedName>
</protein>
<dbReference type="AlphaFoldDB" id="A0A0D6DZB4"/>
<proteinExistence type="predicted"/>
<dbReference type="EMBL" id="LN774769">
    <property type="protein sequence ID" value="CEN29113.1"/>
    <property type="molecule type" value="Genomic_DNA"/>
</dbReference>
<name>A0A0D6DZB4_9LACT</name>
<gene>
    <name evidence="1" type="ORF">LACPI_1913</name>
</gene>
<reference evidence="2" key="1">
    <citation type="submission" date="2015-01" db="EMBL/GenBank/DDBJ databases">
        <authorList>
            <person name="Andreevskaya M."/>
        </authorList>
    </citation>
    <scope>NUCLEOTIDE SEQUENCE [LARGE SCALE GENOMIC DNA]</scope>
    <source>
        <strain evidence="2">MKFS47</strain>
    </source>
</reference>
<sequence>MGLINYFKDLHAIGREFVSESQDVKKHLDDVKIELAYAELVALDIQKDIKTYQFQVQPRIEAIQALSDKINKEIST</sequence>